<keyword evidence="3" id="KW-1185">Reference proteome</keyword>
<protein>
    <submittedName>
        <fullName evidence="2">Uncharacterized protein</fullName>
    </submittedName>
</protein>
<evidence type="ECO:0000313" key="3">
    <source>
        <dbReference type="Proteomes" id="UP000093343"/>
    </source>
</evidence>
<reference evidence="3" key="1">
    <citation type="submission" date="2016-03" db="EMBL/GenBank/DDBJ databases">
        <title>Draft genome sequence of Paenibacillus glacialis DSM 22343.</title>
        <authorList>
            <person name="Shin S.-K."/>
            <person name="Yi H."/>
        </authorList>
    </citation>
    <scope>NUCLEOTIDE SEQUENCE [LARGE SCALE GENOMIC DNA]</scope>
    <source>
        <strain evidence="3">CCUG 60099</strain>
    </source>
</reference>
<dbReference type="EMBL" id="LVEN01000046">
    <property type="protein sequence ID" value="OCB69247.1"/>
    <property type="molecule type" value="Genomic_DNA"/>
</dbReference>
<feature type="transmembrane region" description="Helical" evidence="1">
    <location>
        <begin position="39"/>
        <end position="66"/>
    </location>
</feature>
<comment type="caution">
    <text evidence="2">The sequence shown here is derived from an EMBL/GenBank/DDBJ whole genome shotgun (WGS) entry which is preliminary data.</text>
</comment>
<gene>
    <name evidence="2" type="ORF">FLP_21345</name>
</gene>
<keyword evidence="1" id="KW-0472">Membrane</keyword>
<evidence type="ECO:0000313" key="2">
    <source>
        <dbReference type="EMBL" id="OCB69247.1"/>
    </source>
</evidence>
<keyword evidence="1" id="KW-1133">Transmembrane helix</keyword>
<evidence type="ECO:0000256" key="1">
    <source>
        <dbReference type="SAM" id="Phobius"/>
    </source>
</evidence>
<keyword evidence="1" id="KW-0812">Transmembrane</keyword>
<accession>A0ABX2XBV3</accession>
<sequence length="78" mass="9148">MPTITIKAVKSKLTQKEKVKPIYIHSTIKLNSKKANTNLYFSLGIVYNEILQLTTLYLFLILFSYYDEQEIAVIRNYN</sequence>
<name>A0ABX2XBV3_9FLAO</name>
<organism evidence="2 3">
    <name type="scientific">Flavobacterium piscis</name>
    <dbReference type="NCBI Taxonomy" id="1114874"/>
    <lineage>
        <taxon>Bacteria</taxon>
        <taxon>Pseudomonadati</taxon>
        <taxon>Bacteroidota</taxon>
        <taxon>Flavobacteriia</taxon>
        <taxon>Flavobacteriales</taxon>
        <taxon>Flavobacteriaceae</taxon>
        <taxon>Flavobacterium</taxon>
    </lineage>
</organism>
<dbReference type="Proteomes" id="UP000093343">
    <property type="component" value="Unassembled WGS sequence"/>
</dbReference>
<proteinExistence type="predicted"/>